<dbReference type="RefSeq" id="WP_148928958.1">
    <property type="nucleotide sequence ID" value="NZ_VNHS01000003.1"/>
</dbReference>
<dbReference type="Proteomes" id="UP000323257">
    <property type="component" value="Unassembled WGS sequence"/>
</dbReference>
<dbReference type="EMBL" id="VNHS01000003">
    <property type="protein sequence ID" value="TYP76551.1"/>
    <property type="molecule type" value="Genomic_DNA"/>
</dbReference>
<dbReference type="InterPro" id="IPR003313">
    <property type="entry name" value="AraC-bd"/>
</dbReference>
<proteinExistence type="predicted"/>
<dbReference type="InterPro" id="IPR037923">
    <property type="entry name" value="HTH-like"/>
</dbReference>
<dbReference type="Pfam" id="PF02311">
    <property type="entry name" value="AraC_binding"/>
    <property type="match status" value="1"/>
</dbReference>
<evidence type="ECO:0000313" key="5">
    <source>
        <dbReference type="EMBL" id="TYP76551.1"/>
    </source>
</evidence>
<evidence type="ECO:0000256" key="2">
    <source>
        <dbReference type="ARBA" id="ARBA00023125"/>
    </source>
</evidence>
<reference evidence="5 6" key="1">
    <citation type="submission" date="2019-07" db="EMBL/GenBank/DDBJ databases">
        <title>Genomic Encyclopedia of Type Strains, Phase III (KMG-III): the genomes of soil and plant-associated and newly described type strains.</title>
        <authorList>
            <person name="Whitman W."/>
        </authorList>
    </citation>
    <scope>NUCLEOTIDE SEQUENCE [LARGE SCALE GENOMIC DNA]</scope>
    <source>
        <strain evidence="5 6">BL24</strain>
    </source>
</reference>
<feature type="domain" description="HTH araC/xylS-type" evidence="4">
    <location>
        <begin position="179"/>
        <end position="277"/>
    </location>
</feature>
<evidence type="ECO:0000259" key="4">
    <source>
        <dbReference type="PROSITE" id="PS01124"/>
    </source>
</evidence>
<keyword evidence="1" id="KW-0805">Transcription regulation</keyword>
<accession>A0A5S5CAW7</accession>
<dbReference type="SMART" id="SM00342">
    <property type="entry name" value="HTH_ARAC"/>
    <property type="match status" value="1"/>
</dbReference>
<sequence>MNDFHYENGAGMFGVSYRKAKSHHMPTSHLHGTYEVYCLMSGQREFFVQDRTIVMREGDIVIVAPHVLHRTTNAAMPEHERLIVNIHPSRAGMTEGSLPDVLLPLAERAYLVVRLPLHERISVDSLTGGIRQEIAERKPGFEHYAMTLTQQLLIRCCRHIGQEATEPPAPLSPMHERISEIVRYINDRYMEELSLQLVADRFYVSPYYLSRFFKEATGFTFVEYVNGVRIKEAKRLLEESALKVGAIAKKVGFGSVTHFGRVFKEATGYVPLHYRRGRPEP</sequence>
<dbReference type="AlphaFoldDB" id="A0A5S5CAW7"/>
<dbReference type="PANTHER" id="PTHR43280:SF28">
    <property type="entry name" value="HTH-TYPE TRANSCRIPTIONAL ACTIVATOR RHAS"/>
    <property type="match status" value="1"/>
</dbReference>
<dbReference type="GO" id="GO:0043565">
    <property type="term" value="F:sequence-specific DNA binding"/>
    <property type="evidence" value="ECO:0007669"/>
    <property type="project" value="InterPro"/>
</dbReference>
<dbReference type="Gene3D" id="1.10.10.60">
    <property type="entry name" value="Homeodomain-like"/>
    <property type="match status" value="2"/>
</dbReference>
<keyword evidence="2" id="KW-0238">DNA-binding</keyword>
<dbReference type="InterPro" id="IPR014710">
    <property type="entry name" value="RmlC-like_jellyroll"/>
</dbReference>
<comment type="caution">
    <text evidence="5">The sequence shown here is derived from an EMBL/GenBank/DDBJ whole genome shotgun (WGS) entry which is preliminary data.</text>
</comment>
<dbReference type="Pfam" id="PF12833">
    <property type="entry name" value="HTH_18"/>
    <property type="match status" value="1"/>
</dbReference>
<name>A0A5S5CAW7_9BACL</name>
<evidence type="ECO:0000313" key="6">
    <source>
        <dbReference type="Proteomes" id="UP000323257"/>
    </source>
</evidence>
<dbReference type="SUPFAM" id="SSF51215">
    <property type="entry name" value="Regulatory protein AraC"/>
    <property type="match status" value="1"/>
</dbReference>
<dbReference type="OrthoDB" id="506156at2"/>
<dbReference type="PANTHER" id="PTHR43280">
    <property type="entry name" value="ARAC-FAMILY TRANSCRIPTIONAL REGULATOR"/>
    <property type="match status" value="1"/>
</dbReference>
<dbReference type="InterPro" id="IPR009057">
    <property type="entry name" value="Homeodomain-like_sf"/>
</dbReference>
<organism evidence="5 6">
    <name type="scientific">Paenibacillus methanolicus</name>
    <dbReference type="NCBI Taxonomy" id="582686"/>
    <lineage>
        <taxon>Bacteria</taxon>
        <taxon>Bacillati</taxon>
        <taxon>Bacillota</taxon>
        <taxon>Bacilli</taxon>
        <taxon>Bacillales</taxon>
        <taxon>Paenibacillaceae</taxon>
        <taxon>Paenibacillus</taxon>
    </lineage>
</organism>
<dbReference type="InterPro" id="IPR018060">
    <property type="entry name" value="HTH_AraC"/>
</dbReference>
<gene>
    <name evidence="5" type="ORF">BCM02_103213</name>
</gene>
<dbReference type="Gene3D" id="2.60.120.10">
    <property type="entry name" value="Jelly Rolls"/>
    <property type="match status" value="1"/>
</dbReference>
<dbReference type="SUPFAM" id="SSF46689">
    <property type="entry name" value="Homeodomain-like"/>
    <property type="match status" value="2"/>
</dbReference>
<dbReference type="GO" id="GO:0003700">
    <property type="term" value="F:DNA-binding transcription factor activity"/>
    <property type="evidence" value="ECO:0007669"/>
    <property type="project" value="InterPro"/>
</dbReference>
<evidence type="ECO:0000256" key="3">
    <source>
        <dbReference type="ARBA" id="ARBA00023163"/>
    </source>
</evidence>
<protein>
    <submittedName>
        <fullName evidence="5">AraC-like protein</fullName>
    </submittedName>
</protein>
<keyword evidence="6" id="KW-1185">Reference proteome</keyword>
<dbReference type="PROSITE" id="PS01124">
    <property type="entry name" value="HTH_ARAC_FAMILY_2"/>
    <property type="match status" value="1"/>
</dbReference>
<evidence type="ECO:0000256" key="1">
    <source>
        <dbReference type="ARBA" id="ARBA00023015"/>
    </source>
</evidence>
<keyword evidence="3" id="KW-0804">Transcription</keyword>